<dbReference type="Gene3D" id="3.40.1710.10">
    <property type="entry name" value="abc type-2 transporter like domain"/>
    <property type="match status" value="1"/>
</dbReference>
<evidence type="ECO:0000313" key="7">
    <source>
        <dbReference type="EMBL" id="KRO00732.1"/>
    </source>
</evidence>
<comment type="caution">
    <text evidence="7">The sequence shown here is derived from an EMBL/GenBank/DDBJ whole genome shotgun (WGS) entry which is preliminary data.</text>
</comment>
<dbReference type="OrthoDB" id="2208410at2"/>
<feature type="transmembrane region" description="Helical" evidence="5">
    <location>
        <begin position="279"/>
        <end position="301"/>
    </location>
</feature>
<dbReference type="PANTHER" id="PTHR43077">
    <property type="entry name" value="TRANSPORT PERMEASE YVFS-RELATED"/>
    <property type="match status" value="1"/>
</dbReference>
<keyword evidence="4 5" id="KW-0472">Membrane</keyword>
<evidence type="ECO:0000256" key="1">
    <source>
        <dbReference type="ARBA" id="ARBA00004141"/>
    </source>
</evidence>
<accession>A0A0R2LKL9</accession>
<organism evidence="7 8">
    <name type="scientific">Companilactobacillus kimchiensis</name>
    <dbReference type="NCBI Taxonomy" id="993692"/>
    <lineage>
        <taxon>Bacteria</taxon>
        <taxon>Bacillati</taxon>
        <taxon>Bacillota</taxon>
        <taxon>Bacilli</taxon>
        <taxon>Lactobacillales</taxon>
        <taxon>Lactobacillaceae</taxon>
        <taxon>Companilactobacillus</taxon>
    </lineage>
</organism>
<evidence type="ECO:0000313" key="8">
    <source>
        <dbReference type="Proteomes" id="UP000051006"/>
    </source>
</evidence>
<feature type="transmembrane region" description="Helical" evidence="5">
    <location>
        <begin position="244"/>
        <end position="267"/>
    </location>
</feature>
<dbReference type="PANTHER" id="PTHR43077:SF5">
    <property type="entry name" value="PHAGE INFECTION PROTEIN"/>
    <property type="match status" value="1"/>
</dbReference>
<evidence type="ECO:0000256" key="4">
    <source>
        <dbReference type="ARBA" id="ARBA00023136"/>
    </source>
</evidence>
<dbReference type="EMBL" id="JQCF01000001">
    <property type="protein sequence ID" value="KRO00732.1"/>
    <property type="molecule type" value="Genomic_DNA"/>
</dbReference>
<dbReference type="STRING" id="993692.IV57_GL000050"/>
<evidence type="ECO:0000259" key="6">
    <source>
        <dbReference type="Pfam" id="PF12051"/>
    </source>
</evidence>
<evidence type="ECO:0000256" key="3">
    <source>
        <dbReference type="ARBA" id="ARBA00022989"/>
    </source>
</evidence>
<evidence type="ECO:0000256" key="5">
    <source>
        <dbReference type="SAM" id="Phobius"/>
    </source>
</evidence>
<dbReference type="RefSeq" id="WP_057879476.1">
    <property type="nucleotide sequence ID" value="NZ_JQCF01000001.1"/>
</dbReference>
<keyword evidence="8" id="KW-1185">Reference proteome</keyword>
<feature type="transmembrane region" description="Helical" evidence="5">
    <location>
        <begin position="363"/>
        <end position="384"/>
    </location>
</feature>
<dbReference type="PATRIC" id="fig|993692.3.peg.49"/>
<dbReference type="InterPro" id="IPR022703">
    <property type="entry name" value="DUF3533"/>
</dbReference>
<dbReference type="InterPro" id="IPR051328">
    <property type="entry name" value="T7SS_ABC-Transporter"/>
</dbReference>
<reference evidence="7 8" key="1">
    <citation type="journal article" date="2015" name="Genome Announc.">
        <title>Expanding the biotechnology potential of lactobacilli through comparative genomics of 213 strains and associated genera.</title>
        <authorList>
            <person name="Sun Z."/>
            <person name="Harris H.M."/>
            <person name="McCann A."/>
            <person name="Guo C."/>
            <person name="Argimon S."/>
            <person name="Zhang W."/>
            <person name="Yang X."/>
            <person name="Jeffery I.B."/>
            <person name="Cooney J.C."/>
            <person name="Kagawa T.F."/>
            <person name="Liu W."/>
            <person name="Song Y."/>
            <person name="Salvetti E."/>
            <person name="Wrobel A."/>
            <person name="Rasinkangas P."/>
            <person name="Parkhill J."/>
            <person name="Rea M.C."/>
            <person name="O'Sullivan O."/>
            <person name="Ritari J."/>
            <person name="Douillard F.P."/>
            <person name="Paul Ross R."/>
            <person name="Yang R."/>
            <person name="Briner A.E."/>
            <person name="Felis G.E."/>
            <person name="de Vos W.M."/>
            <person name="Barrangou R."/>
            <person name="Klaenhammer T.R."/>
            <person name="Caufield P.W."/>
            <person name="Cui Y."/>
            <person name="Zhang H."/>
            <person name="O'Toole P.W."/>
        </authorList>
    </citation>
    <scope>NUCLEOTIDE SEQUENCE [LARGE SCALE GENOMIC DNA]</scope>
    <source>
        <strain evidence="7 8">DSM 24716</strain>
    </source>
</reference>
<proteinExistence type="predicted"/>
<name>A0A0R2LKL9_9LACO</name>
<evidence type="ECO:0000256" key="2">
    <source>
        <dbReference type="ARBA" id="ARBA00022692"/>
    </source>
</evidence>
<feature type="transmembrane region" description="Helical" evidence="5">
    <location>
        <begin position="210"/>
        <end position="232"/>
    </location>
</feature>
<comment type="subcellular location">
    <subcellularLocation>
        <location evidence="1">Membrane</location>
        <topology evidence="1">Multi-pass membrane protein</topology>
    </subcellularLocation>
</comment>
<dbReference type="AlphaFoldDB" id="A0A0R2LKL9"/>
<keyword evidence="2 5" id="KW-0812">Transmembrane</keyword>
<feature type="domain" description="DUF3533" evidence="6">
    <location>
        <begin position="15"/>
        <end position="348"/>
    </location>
</feature>
<keyword evidence="3 5" id="KW-1133">Transmembrane helix</keyword>
<dbReference type="Proteomes" id="UP000051006">
    <property type="component" value="Unassembled WGS sequence"/>
</dbReference>
<feature type="transmembrane region" description="Helical" evidence="5">
    <location>
        <begin position="308"/>
        <end position="327"/>
    </location>
</feature>
<gene>
    <name evidence="7" type="ORF">IV57_GL000050</name>
</gene>
<sequence>MFGKFIKSKGVTVAFLVMLIYSFSVFAIYFTGYKPLPSHVTDLPIALVNQDKQSNKLNSQLKQSLSSFKTVHETGNLKQAVNDLQSRKNYLVVDIPKGFSSNVQNNKNAKLKFYINEANQVSVVSGMNTVATKIGNAVNNKVQLEKGKVALTKVTMQQIQAAPAAVQVQQAPIAQAKVNSLYNKIGNSVSTDIHRINKVDTGMNHSMAPFFISLATYLAAMIGTVVLYGVYAKFAREIGRFKSFALLEIVFTALAIIGGAFVATILICITKNGASNWLGIWLTQGLEIMGAYNINLILVLLLGQSGMVLNIFITIIQVVAGAGMIPVELMGNFFKISHNFSPVYYSVMSNFDLLNANNAPSNLAWSALLLIIGYIIVNSIIVTFRKKQPMLHFENLA</sequence>
<feature type="transmembrane region" description="Helical" evidence="5">
    <location>
        <begin position="12"/>
        <end position="30"/>
    </location>
</feature>
<dbReference type="GO" id="GO:0016020">
    <property type="term" value="C:membrane"/>
    <property type="evidence" value="ECO:0007669"/>
    <property type="project" value="UniProtKB-SubCell"/>
</dbReference>
<protein>
    <recommendedName>
        <fullName evidence="6">DUF3533 domain-containing protein</fullName>
    </recommendedName>
</protein>
<dbReference type="Pfam" id="PF12051">
    <property type="entry name" value="DUF3533"/>
    <property type="match status" value="1"/>
</dbReference>